<gene>
    <name evidence="12" type="ORF">IV50_GL001378</name>
</gene>
<keyword evidence="10" id="KW-0050">Antiport</keyword>
<feature type="transmembrane region" description="Helical" evidence="10">
    <location>
        <begin position="212"/>
        <end position="230"/>
    </location>
</feature>
<feature type="transmembrane region" description="Helical" evidence="10">
    <location>
        <begin position="83"/>
        <end position="106"/>
    </location>
</feature>
<dbReference type="GO" id="GO:0005886">
    <property type="term" value="C:plasma membrane"/>
    <property type="evidence" value="ECO:0007669"/>
    <property type="project" value="UniProtKB-SubCell"/>
</dbReference>
<evidence type="ECO:0000256" key="8">
    <source>
        <dbReference type="ARBA" id="ARBA00023136"/>
    </source>
</evidence>
<accession>A0A0R2GYL0</accession>
<feature type="transmembrane region" description="Helical" evidence="10">
    <location>
        <begin position="112"/>
        <end position="134"/>
    </location>
</feature>
<dbReference type="Pfam" id="PF00999">
    <property type="entry name" value="Na_H_Exchanger"/>
    <property type="match status" value="1"/>
</dbReference>
<dbReference type="GO" id="GO:0015385">
    <property type="term" value="F:sodium:proton antiporter activity"/>
    <property type="evidence" value="ECO:0007669"/>
    <property type="project" value="InterPro"/>
</dbReference>
<dbReference type="GO" id="GO:0015386">
    <property type="term" value="F:potassium:proton antiporter activity"/>
    <property type="evidence" value="ECO:0007669"/>
    <property type="project" value="TreeGrafter"/>
</dbReference>
<evidence type="ECO:0000256" key="6">
    <source>
        <dbReference type="ARBA" id="ARBA00023053"/>
    </source>
</evidence>
<feature type="transmembrane region" description="Helical" evidence="10">
    <location>
        <begin position="54"/>
        <end position="71"/>
    </location>
</feature>
<evidence type="ECO:0000256" key="3">
    <source>
        <dbReference type="ARBA" id="ARBA00022475"/>
    </source>
</evidence>
<feature type="transmembrane region" description="Helical" evidence="10">
    <location>
        <begin position="182"/>
        <end position="200"/>
    </location>
</feature>
<keyword evidence="5 10" id="KW-1133">Transmembrane helix</keyword>
<dbReference type="PANTHER" id="PTHR10110">
    <property type="entry name" value="SODIUM/HYDROGEN EXCHANGER"/>
    <property type="match status" value="1"/>
</dbReference>
<keyword evidence="2 10" id="KW-0813">Transport</keyword>
<dbReference type="OrthoDB" id="9809206at2"/>
<comment type="subcellular location">
    <subcellularLocation>
        <location evidence="1 10">Cell membrane</location>
        <topology evidence="1 10">Multi-pass membrane protein</topology>
    </subcellularLocation>
</comment>
<feature type="transmembrane region" description="Helical" evidence="10">
    <location>
        <begin position="31"/>
        <end position="48"/>
    </location>
</feature>
<dbReference type="AlphaFoldDB" id="A0A0R2GYL0"/>
<organism evidence="12 13">
    <name type="scientific">Weissella viridescens</name>
    <name type="common">Lactobacillus viridescens</name>
    <dbReference type="NCBI Taxonomy" id="1629"/>
    <lineage>
        <taxon>Bacteria</taxon>
        <taxon>Bacillati</taxon>
        <taxon>Bacillota</taxon>
        <taxon>Bacilli</taxon>
        <taxon>Lactobacillales</taxon>
        <taxon>Lactobacillaceae</taxon>
        <taxon>Weissella</taxon>
    </lineage>
</organism>
<evidence type="ECO:0000313" key="13">
    <source>
        <dbReference type="Proteomes" id="UP000051992"/>
    </source>
</evidence>
<feature type="transmembrane region" description="Helical" evidence="10">
    <location>
        <begin position="236"/>
        <end position="255"/>
    </location>
</feature>
<evidence type="ECO:0000259" key="11">
    <source>
        <dbReference type="Pfam" id="PF00999"/>
    </source>
</evidence>
<evidence type="ECO:0000256" key="1">
    <source>
        <dbReference type="ARBA" id="ARBA00004651"/>
    </source>
</evidence>
<comment type="similarity">
    <text evidence="10">Belongs to the monovalent cation:proton antiporter 1 (CPA1) transporter (TC 2.A.36) family.</text>
</comment>
<feature type="transmembrane region" description="Helical" evidence="10">
    <location>
        <begin position="350"/>
        <end position="375"/>
    </location>
</feature>
<keyword evidence="3 10" id="KW-1003">Cell membrane</keyword>
<evidence type="ECO:0000256" key="7">
    <source>
        <dbReference type="ARBA" id="ARBA00023065"/>
    </source>
</evidence>
<evidence type="ECO:0000256" key="9">
    <source>
        <dbReference type="ARBA" id="ARBA00023201"/>
    </source>
</evidence>
<dbReference type="Proteomes" id="UP000051992">
    <property type="component" value="Unassembled WGS sequence"/>
</dbReference>
<keyword evidence="6 10" id="KW-0915">Sodium</keyword>
<proteinExistence type="inferred from homology"/>
<evidence type="ECO:0000256" key="10">
    <source>
        <dbReference type="RuleBase" id="RU366002"/>
    </source>
</evidence>
<feature type="transmembrane region" description="Helical" evidence="10">
    <location>
        <begin position="308"/>
        <end position="329"/>
    </location>
</feature>
<keyword evidence="13" id="KW-1185">Reference proteome</keyword>
<dbReference type="InterPro" id="IPR004705">
    <property type="entry name" value="Cation/H_exchanger_CPA1_bac"/>
</dbReference>
<feature type="domain" description="Cation/H+ exchanger transmembrane" evidence="11">
    <location>
        <begin position="12"/>
        <end position="410"/>
    </location>
</feature>
<dbReference type="Gene3D" id="6.10.140.1330">
    <property type="match status" value="1"/>
</dbReference>
<dbReference type="PATRIC" id="fig|1629.5.peg.1391"/>
<keyword evidence="8 10" id="KW-0472">Membrane</keyword>
<comment type="function">
    <text evidence="10">Na(+)/H(+) antiporter that extrudes sodium in exchange for external protons.</text>
</comment>
<dbReference type="GO" id="GO:0051453">
    <property type="term" value="P:regulation of intracellular pH"/>
    <property type="evidence" value="ECO:0007669"/>
    <property type="project" value="TreeGrafter"/>
</dbReference>
<evidence type="ECO:0000256" key="4">
    <source>
        <dbReference type="ARBA" id="ARBA00022692"/>
    </source>
</evidence>
<keyword evidence="7 10" id="KW-0406">Ion transport</keyword>
<protein>
    <submittedName>
        <fullName evidence="12">Putative Na(+) H(+) antiporter (Putative)</fullName>
    </submittedName>
</protein>
<dbReference type="EMBL" id="JQBM01000005">
    <property type="protein sequence ID" value="KRN45791.1"/>
    <property type="molecule type" value="Genomic_DNA"/>
</dbReference>
<name>A0A0R2GYL0_WEIVI</name>
<dbReference type="RefSeq" id="WP_057746944.1">
    <property type="nucleotide sequence ID" value="NZ_BJLU01000008.1"/>
</dbReference>
<sequence length="688" mass="76789">MAILETIIGLTLLVVIGNVLSHFLKRVPVSLIQITLGLFIAVFFGVKINLDSHWFMLLFVAPLLYSDAWNFPKRELWNLKGPIFGNAILLVFLTTIIGGYGIYWLIPSMPLSVAFAIAAILSPTDPVAVASIGQETKLPPALMHLVSGESLINDASGLVAFKFAIAATVSGTFSLAHATSDFLYTTLVGAVVGIVLGLLMTRLQSWLMQEQATNAVVNVVTNILTPFLIYQIAEGVHASGVIAVVIAAIVQNLQVKGNRATSGEYYLVNRTTWQVFSYLMNGFIFILLGIELPVAINVHADNNQLVPISMLFLYAFLTWFLIFMIRVVWSYLNQIWEKRRVKSTVLSWKNAFMAGLTGVRGAVTMAGVLSVPAFIDSGAPFPERSMMLFIAAMVIVISLLAAIVLLPLLAKSSKPKKKMTVPLDVAKHMSEPRAYTYVLQTAVGELEHELKASNASIVYDVLTAYYTKIRRIQMRSLQEEKLQKILRTELKFRMIALNAQRESLTQLHAEHQISSLVYDSENRRLDRIEDDLSQTVRVRSQRQNKFNLEHLWRKAVRAIRVWVSHTDSDALRAEYELAAQATAQAGLTAMTDYAQLHAGSMNRTETTAIKHLKVLFHSRLANQHRNVKTVNKKSTKVLRRELALKGYTTQRSALEHLYEAGFIDDQSAVKIRQNINLDEASYLAQDSE</sequence>
<dbReference type="InterPro" id="IPR006153">
    <property type="entry name" value="Cation/H_exchanger_TM"/>
</dbReference>
<dbReference type="GO" id="GO:0098719">
    <property type="term" value="P:sodium ion import across plasma membrane"/>
    <property type="evidence" value="ECO:0007669"/>
    <property type="project" value="TreeGrafter"/>
</dbReference>
<keyword evidence="9 10" id="KW-0739">Sodium transport</keyword>
<dbReference type="NCBIfam" id="TIGR00831">
    <property type="entry name" value="a_cpa1"/>
    <property type="match status" value="1"/>
</dbReference>
<comment type="caution">
    <text evidence="12">The sequence shown here is derived from an EMBL/GenBank/DDBJ whole genome shotgun (WGS) entry which is preliminary data.</text>
</comment>
<dbReference type="InterPro" id="IPR018422">
    <property type="entry name" value="Cation/H_exchanger_CPA1"/>
</dbReference>
<evidence type="ECO:0000256" key="2">
    <source>
        <dbReference type="ARBA" id="ARBA00022448"/>
    </source>
</evidence>
<feature type="transmembrane region" description="Helical" evidence="10">
    <location>
        <begin position="387"/>
        <end position="409"/>
    </location>
</feature>
<feature type="transmembrane region" description="Helical" evidence="10">
    <location>
        <begin position="6"/>
        <end position="24"/>
    </location>
</feature>
<evidence type="ECO:0000313" key="12">
    <source>
        <dbReference type="EMBL" id="KRN45791.1"/>
    </source>
</evidence>
<keyword evidence="4 10" id="KW-0812">Transmembrane</keyword>
<reference evidence="12 13" key="1">
    <citation type="journal article" date="2015" name="Genome Announc.">
        <title>Expanding the biotechnology potential of lactobacilli through comparative genomics of 213 strains and associated genera.</title>
        <authorList>
            <person name="Sun Z."/>
            <person name="Harris H.M."/>
            <person name="McCann A."/>
            <person name="Guo C."/>
            <person name="Argimon S."/>
            <person name="Zhang W."/>
            <person name="Yang X."/>
            <person name="Jeffery I.B."/>
            <person name="Cooney J.C."/>
            <person name="Kagawa T.F."/>
            <person name="Liu W."/>
            <person name="Song Y."/>
            <person name="Salvetti E."/>
            <person name="Wrobel A."/>
            <person name="Rasinkangas P."/>
            <person name="Parkhill J."/>
            <person name="Rea M.C."/>
            <person name="O'Sullivan O."/>
            <person name="Ritari J."/>
            <person name="Douillard F.P."/>
            <person name="Paul Ross R."/>
            <person name="Yang R."/>
            <person name="Briner A.E."/>
            <person name="Felis G.E."/>
            <person name="de Vos W.M."/>
            <person name="Barrangou R."/>
            <person name="Klaenhammer T.R."/>
            <person name="Caufield P.W."/>
            <person name="Cui Y."/>
            <person name="Zhang H."/>
            <person name="O'Toole P.W."/>
        </authorList>
    </citation>
    <scope>NUCLEOTIDE SEQUENCE [LARGE SCALE GENOMIC DNA]</scope>
    <source>
        <strain evidence="12 13">DSM 20410</strain>
    </source>
</reference>
<dbReference type="PANTHER" id="PTHR10110:SF86">
    <property type="entry name" value="SODIUM_HYDROGEN EXCHANGER 7"/>
    <property type="match status" value="1"/>
</dbReference>
<feature type="transmembrane region" description="Helical" evidence="10">
    <location>
        <begin position="275"/>
        <end position="296"/>
    </location>
</feature>
<evidence type="ECO:0000256" key="5">
    <source>
        <dbReference type="ARBA" id="ARBA00022989"/>
    </source>
</evidence>